<dbReference type="Pfam" id="PF13231">
    <property type="entry name" value="PMT_2"/>
    <property type="match status" value="1"/>
</dbReference>
<accession>A0A3E0H7C4</accession>
<sequence length="503" mass="53312">MSQATLDVRTPVRGAPPWPAPTRTAWPGVVAVAVGVLVTLIACASRYGYYRDELYFRMLSAHPAVGYVDQPPLTPLLAGLSTHLLGDTPVGIRVPAALCAAAVVILTAMITAELGGSTRAQVVAALGAAGSSFVLLVGHTLLTSSLDLVAWEVVTLFVLRALLRRAGRWWVFAGIAVGLALYNKYLVLLLCGGLLVGLALVGPRRLLVNRWLLAAVAIALVIGAPNIIYQATHGWPQLSMAKALSADGNGDRNRLFLLPGQLAVLGLPLAPIWLAGLVGLLRRPGWRPVRAVAVSYPVVLAVVFVTGGRLDYPAALVLVLFAAGCVQLDSFRRRTVGWALALNAAISVVLMLPVVPASLVARTPIPVVDIETRDSMGWPDLARQVAGVVSALPPDQRQSAVLLAQDYGEAGALARWQHEYGLPDVYSGHNELATWMPPSSANIVVAVGIRPELLAPGFARCTTVGAVQMGSDVVNQAQRDPIVVCEGLTMSWPQLWPRLTHLG</sequence>
<dbReference type="RefSeq" id="WP_116178564.1">
    <property type="nucleotide sequence ID" value="NZ_CP144375.1"/>
</dbReference>
<keyword evidence="5 8" id="KW-0812">Transmembrane</keyword>
<feature type="transmembrane region" description="Helical" evidence="8">
    <location>
        <begin position="288"/>
        <end position="306"/>
    </location>
</feature>
<keyword evidence="11" id="KW-1185">Reference proteome</keyword>
<dbReference type="OrthoDB" id="5166595at2"/>
<dbReference type="InterPro" id="IPR050297">
    <property type="entry name" value="LipidA_mod_glycosyltrf_83"/>
</dbReference>
<reference evidence="10 11" key="1">
    <citation type="submission" date="2018-08" db="EMBL/GenBank/DDBJ databases">
        <title>Genomic Encyclopedia of Archaeal and Bacterial Type Strains, Phase II (KMG-II): from individual species to whole genera.</title>
        <authorList>
            <person name="Goeker M."/>
        </authorList>
    </citation>
    <scope>NUCLEOTIDE SEQUENCE [LARGE SCALE GENOMIC DNA]</scope>
    <source>
        <strain evidence="10 11">DSM 45791</strain>
    </source>
</reference>
<feature type="domain" description="Glycosyltransferase RgtA/B/C/D-like" evidence="9">
    <location>
        <begin position="69"/>
        <end position="229"/>
    </location>
</feature>
<feature type="transmembrane region" description="Helical" evidence="8">
    <location>
        <begin position="90"/>
        <end position="112"/>
    </location>
</feature>
<evidence type="ECO:0000313" key="11">
    <source>
        <dbReference type="Proteomes" id="UP000256269"/>
    </source>
</evidence>
<proteinExistence type="predicted"/>
<evidence type="ECO:0000256" key="2">
    <source>
        <dbReference type="ARBA" id="ARBA00022475"/>
    </source>
</evidence>
<comment type="subcellular location">
    <subcellularLocation>
        <location evidence="1">Cell membrane</location>
        <topology evidence="1">Multi-pass membrane protein</topology>
    </subcellularLocation>
</comment>
<keyword evidence="3 10" id="KW-0328">Glycosyltransferase</keyword>
<feature type="transmembrane region" description="Helical" evidence="8">
    <location>
        <begin position="25"/>
        <end position="49"/>
    </location>
</feature>
<evidence type="ECO:0000259" key="9">
    <source>
        <dbReference type="Pfam" id="PF13231"/>
    </source>
</evidence>
<dbReference type="GO" id="GO:0009103">
    <property type="term" value="P:lipopolysaccharide biosynthetic process"/>
    <property type="evidence" value="ECO:0007669"/>
    <property type="project" value="UniProtKB-ARBA"/>
</dbReference>
<evidence type="ECO:0000256" key="6">
    <source>
        <dbReference type="ARBA" id="ARBA00022989"/>
    </source>
</evidence>
<evidence type="ECO:0000256" key="5">
    <source>
        <dbReference type="ARBA" id="ARBA00022692"/>
    </source>
</evidence>
<name>A0A3E0H7C4_9PSEU</name>
<dbReference type="EMBL" id="QUNO01000013">
    <property type="protein sequence ID" value="REH39208.1"/>
    <property type="molecule type" value="Genomic_DNA"/>
</dbReference>
<dbReference type="AlphaFoldDB" id="A0A3E0H7C4"/>
<evidence type="ECO:0000256" key="8">
    <source>
        <dbReference type="SAM" id="Phobius"/>
    </source>
</evidence>
<dbReference type="PANTHER" id="PTHR33908:SF11">
    <property type="entry name" value="MEMBRANE PROTEIN"/>
    <property type="match status" value="1"/>
</dbReference>
<dbReference type="InterPro" id="IPR038731">
    <property type="entry name" value="RgtA/B/C-like"/>
</dbReference>
<evidence type="ECO:0000256" key="3">
    <source>
        <dbReference type="ARBA" id="ARBA00022676"/>
    </source>
</evidence>
<feature type="transmembrane region" description="Helical" evidence="8">
    <location>
        <begin position="338"/>
        <end position="361"/>
    </location>
</feature>
<keyword evidence="2" id="KW-1003">Cell membrane</keyword>
<feature type="transmembrane region" description="Helical" evidence="8">
    <location>
        <begin position="312"/>
        <end position="331"/>
    </location>
</feature>
<dbReference type="GO" id="GO:0005886">
    <property type="term" value="C:plasma membrane"/>
    <property type="evidence" value="ECO:0007669"/>
    <property type="project" value="UniProtKB-SubCell"/>
</dbReference>
<feature type="transmembrane region" description="Helical" evidence="8">
    <location>
        <begin position="118"/>
        <end position="138"/>
    </location>
</feature>
<evidence type="ECO:0000256" key="7">
    <source>
        <dbReference type="ARBA" id="ARBA00023136"/>
    </source>
</evidence>
<gene>
    <name evidence="10" type="ORF">BCF44_11363</name>
</gene>
<keyword evidence="7 8" id="KW-0472">Membrane</keyword>
<evidence type="ECO:0000256" key="4">
    <source>
        <dbReference type="ARBA" id="ARBA00022679"/>
    </source>
</evidence>
<evidence type="ECO:0000256" key="1">
    <source>
        <dbReference type="ARBA" id="ARBA00004651"/>
    </source>
</evidence>
<organism evidence="10 11">
    <name type="scientific">Kutzneria buriramensis</name>
    <dbReference type="NCBI Taxonomy" id="1045776"/>
    <lineage>
        <taxon>Bacteria</taxon>
        <taxon>Bacillati</taxon>
        <taxon>Actinomycetota</taxon>
        <taxon>Actinomycetes</taxon>
        <taxon>Pseudonocardiales</taxon>
        <taxon>Pseudonocardiaceae</taxon>
        <taxon>Kutzneria</taxon>
    </lineage>
</organism>
<keyword evidence="6 8" id="KW-1133">Transmembrane helix</keyword>
<dbReference type="GO" id="GO:0016763">
    <property type="term" value="F:pentosyltransferase activity"/>
    <property type="evidence" value="ECO:0007669"/>
    <property type="project" value="TreeGrafter"/>
</dbReference>
<evidence type="ECO:0000313" key="10">
    <source>
        <dbReference type="EMBL" id="REH39208.1"/>
    </source>
</evidence>
<protein>
    <submittedName>
        <fullName evidence="10">Dolichyl-phosphate-mannose-protein mannosyltransferase</fullName>
    </submittedName>
</protein>
<dbReference type="Proteomes" id="UP000256269">
    <property type="component" value="Unassembled WGS sequence"/>
</dbReference>
<feature type="transmembrane region" description="Helical" evidence="8">
    <location>
        <begin position="169"/>
        <end position="199"/>
    </location>
</feature>
<feature type="transmembrane region" description="Helical" evidence="8">
    <location>
        <begin position="211"/>
        <end position="229"/>
    </location>
</feature>
<dbReference type="PANTHER" id="PTHR33908">
    <property type="entry name" value="MANNOSYLTRANSFERASE YKCB-RELATED"/>
    <property type="match status" value="1"/>
</dbReference>
<comment type="caution">
    <text evidence="10">The sequence shown here is derived from an EMBL/GenBank/DDBJ whole genome shotgun (WGS) entry which is preliminary data.</text>
</comment>
<feature type="transmembrane region" description="Helical" evidence="8">
    <location>
        <begin position="262"/>
        <end position="281"/>
    </location>
</feature>
<keyword evidence="4 10" id="KW-0808">Transferase</keyword>